<evidence type="ECO:0000256" key="3">
    <source>
        <dbReference type="RuleBase" id="RU000411"/>
    </source>
</evidence>
<evidence type="ECO:0000256" key="2">
    <source>
        <dbReference type="ARBA" id="ARBA00022900"/>
    </source>
</evidence>
<dbReference type="Gene3D" id="3.30.497.10">
    <property type="entry name" value="Antithrombin, subunit I, domain 2"/>
    <property type="match status" value="1"/>
</dbReference>
<comment type="caution">
    <text evidence="6">The sequence shown here is derived from an EMBL/GenBank/DDBJ whole genome shotgun (WGS) entry which is preliminary data.</text>
</comment>
<dbReference type="InterPro" id="IPR000215">
    <property type="entry name" value="Serpin_fam"/>
</dbReference>
<dbReference type="Gene3D" id="2.30.39.10">
    <property type="entry name" value="Alpha-1-antitrypsin, domain 1"/>
    <property type="match status" value="1"/>
</dbReference>
<evidence type="ECO:0000259" key="5">
    <source>
        <dbReference type="SMART" id="SM00093"/>
    </source>
</evidence>
<evidence type="ECO:0000313" key="6">
    <source>
        <dbReference type="EMBL" id="KAL3399058.1"/>
    </source>
</evidence>
<dbReference type="PANTHER" id="PTHR11461">
    <property type="entry name" value="SERINE PROTEASE INHIBITOR, SERPIN"/>
    <property type="match status" value="1"/>
</dbReference>
<dbReference type="InterPro" id="IPR042185">
    <property type="entry name" value="Serpin_sf_2"/>
</dbReference>
<protein>
    <recommendedName>
        <fullName evidence="5">Serpin domain-containing protein</fullName>
    </recommendedName>
</protein>
<keyword evidence="1" id="KW-0646">Protease inhibitor</keyword>
<feature type="chain" id="PRO_5044830103" description="Serpin domain-containing protein" evidence="4">
    <location>
        <begin position="26"/>
        <end position="446"/>
    </location>
</feature>
<keyword evidence="2" id="KW-0722">Serine protease inhibitor</keyword>
<dbReference type="SMART" id="SM00093">
    <property type="entry name" value="SERPIN"/>
    <property type="match status" value="1"/>
</dbReference>
<dbReference type="EMBL" id="JBJJXI010000058">
    <property type="protein sequence ID" value="KAL3399058.1"/>
    <property type="molecule type" value="Genomic_DNA"/>
</dbReference>
<feature type="domain" description="Serpin" evidence="5">
    <location>
        <begin position="54"/>
        <end position="443"/>
    </location>
</feature>
<dbReference type="GO" id="GO:0004867">
    <property type="term" value="F:serine-type endopeptidase inhibitor activity"/>
    <property type="evidence" value="ECO:0007669"/>
    <property type="project" value="UniProtKB-KW"/>
</dbReference>
<dbReference type="CDD" id="cd19594">
    <property type="entry name" value="serpin_crustaceans_chelicerates_insects"/>
    <property type="match status" value="1"/>
</dbReference>
<feature type="signal peptide" evidence="4">
    <location>
        <begin position="1"/>
        <end position="25"/>
    </location>
</feature>
<dbReference type="Pfam" id="PF00079">
    <property type="entry name" value="Serpin"/>
    <property type="match status" value="1"/>
</dbReference>
<gene>
    <name evidence="6" type="ORF">TKK_007297</name>
</gene>
<accession>A0ABD2X2J8</accession>
<sequence>MASSLGAPLLLLLLLGSLLVIGCSSQCLTKNDSPATMRQDAAEILSNARFDFALESLKKISEIETQDNIFFSPHSLYEALGLAYSGAHGKTETSLRKALNIPEDFSKLDVQRFYAYEKSLELAREANSSDNYEYRVANRLWLSSAKRLRQCVLDFYGEELQREDFRADPEASRKRINDWVSSETRGNIQDLLPPSAIDESTDAVLANAVYFKGLWQSKFLPENTKRDVFYLGQENMTIATFMRQKGSFSHMVSEELGVHILQLPYKGDDVSMYILLPPFVQTQQAAAAARSAGQPKSNGVRQLLHRLSDNQDSAKELRDILDSGMPAREVDLQIPKFSLERELPVKTLLDAMGAESVLDSANSDFGAFVEEGEKPITLGDAVHRAKIEITEEGTTAAAATALFSFRSSRPTEPAFFTANHPFAYFIYDRPSRTVLFAGIFRRPNKR</sequence>
<evidence type="ECO:0000313" key="7">
    <source>
        <dbReference type="Proteomes" id="UP001627154"/>
    </source>
</evidence>
<keyword evidence="7" id="KW-1185">Reference proteome</keyword>
<comment type="similarity">
    <text evidence="3">Belongs to the serpin family.</text>
</comment>
<dbReference type="SUPFAM" id="SSF56574">
    <property type="entry name" value="Serpins"/>
    <property type="match status" value="1"/>
</dbReference>
<proteinExistence type="inferred from homology"/>
<dbReference type="AlphaFoldDB" id="A0ABD2X2J8"/>
<dbReference type="Proteomes" id="UP001627154">
    <property type="component" value="Unassembled WGS sequence"/>
</dbReference>
<organism evidence="6 7">
    <name type="scientific">Trichogramma kaykai</name>
    <dbReference type="NCBI Taxonomy" id="54128"/>
    <lineage>
        <taxon>Eukaryota</taxon>
        <taxon>Metazoa</taxon>
        <taxon>Ecdysozoa</taxon>
        <taxon>Arthropoda</taxon>
        <taxon>Hexapoda</taxon>
        <taxon>Insecta</taxon>
        <taxon>Pterygota</taxon>
        <taxon>Neoptera</taxon>
        <taxon>Endopterygota</taxon>
        <taxon>Hymenoptera</taxon>
        <taxon>Apocrita</taxon>
        <taxon>Proctotrupomorpha</taxon>
        <taxon>Chalcidoidea</taxon>
        <taxon>Trichogrammatidae</taxon>
        <taxon>Trichogramma</taxon>
    </lineage>
</organism>
<reference evidence="6 7" key="1">
    <citation type="journal article" date="2024" name="bioRxiv">
        <title>A reference genome for Trichogramma kaykai: A tiny desert-dwelling parasitoid wasp with competing sex-ratio distorters.</title>
        <authorList>
            <person name="Culotta J."/>
            <person name="Lindsey A.R."/>
        </authorList>
    </citation>
    <scope>NUCLEOTIDE SEQUENCE [LARGE SCALE GENOMIC DNA]</scope>
    <source>
        <strain evidence="6 7">KSX58</strain>
    </source>
</reference>
<dbReference type="PANTHER" id="PTHR11461:SF278">
    <property type="entry name" value="SERINE PROTEASE INHIBITOR 88EA"/>
    <property type="match status" value="1"/>
</dbReference>
<dbReference type="InterPro" id="IPR042178">
    <property type="entry name" value="Serpin_sf_1"/>
</dbReference>
<keyword evidence="4" id="KW-0732">Signal</keyword>
<dbReference type="InterPro" id="IPR023796">
    <property type="entry name" value="Serpin_dom"/>
</dbReference>
<evidence type="ECO:0000256" key="4">
    <source>
        <dbReference type="SAM" id="SignalP"/>
    </source>
</evidence>
<evidence type="ECO:0000256" key="1">
    <source>
        <dbReference type="ARBA" id="ARBA00022690"/>
    </source>
</evidence>
<dbReference type="InterPro" id="IPR036186">
    <property type="entry name" value="Serpin_sf"/>
</dbReference>
<name>A0ABD2X2J8_9HYME</name>